<organism evidence="2">
    <name type="scientific">Nicotiana tabacum</name>
    <name type="common">Common tobacco</name>
    <dbReference type="NCBI Taxonomy" id="4097"/>
    <lineage>
        <taxon>Eukaryota</taxon>
        <taxon>Viridiplantae</taxon>
        <taxon>Streptophyta</taxon>
        <taxon>Embryophyta</taxon>
        <taxon>Tracheophyta</taxon>
        <taxon>Spermatophyta</taxon>
        <taxon>Magnoliopsida</taxon>
        <taxon>eudicotyledons</taxon>
        <taxon>Gunneridae</taxon>
        <taxon>Pentapetalae</taxon>
        <taxon>asterids</taxon>
        <taxon>lamiids</taxon>
        <taxon>Solanales</taxon>
        <taxon>Solanaceae</taxon>
        <taxon>Nicotianoideae</taxon>
        <taxon>Nicotianeae</taxon>
        <taxon>Nicotiana</taxon>
    </lineage>
</organism>
<dbReference type="RefSeq" id="XP_016447544.1">
    <property type="nucleotide sequence ID" value="XM_016592058.1"/>
</dbReference>
<feature type="compositionally biased region" description="Acidic residues" evidence="1">
    <location>
        <begin position="251"/>
        <end position="261"/>
    </location>
</feature>
<feature type="compositionally biased region" description="Acidic residues" evidence="1">
    <location>
        <begin position="213"/>
        <end position="224"/>
    </location>
</feature>
<name>A0A1S3Y5T7_TOBAC</name>
<dbReference type="PaxDb" id="4097-A0A1S3Y5T7"/>
<gene>
    <name evidence="2" type="primary">LOC107772560</name>
</gene>
<reference evidence="2" key="1">
    <citation type="submission" date="2025-08" db="UniProtKB">
        <authorList>
            <consortium name="RefSeq"/>
        </authorList>
    </citation>
    <scope>IDENTIFICATION</scope>
</reference>
<protein>
    <submittedName>
        <fullName evidence="2">Mediator of RNA polymerase II transcription subunit 1.1-like</fullName>
    </submittedName>
</protein>
<feature type="compositionally biased region" description="Basic residues" evidence="1">
    <location>
        <begin position="232"/>
        <end position="244"/>
    </location>
</feature>
<proteinExistence type="predicted"/>
<evidence type="ECO:0000256" key="1">
    <source>
        <dbReference type="SAM" id="MobiDB-lite"/>
    </source>
</evidence>
<dbReference type="KEGG" id="nta:107772560"/>
<feature type="compositionally biased region" description="Basic and acidic residues" evidence="1">
    <location>
        <begin position="185"/>
        <end position="199"/>
    </location>
</feature>
<dbReference type="AlphaFoldDB" id="A0A1S3Y5T7"/>
<sequence>MTNPQDNPETPPPPTPSNSSTPPPPSTSPKPRLRRVKMLARKTVASGVLNKKLNEKLKVISSVSKNLETRFVLVGSVMDVEFPGSRRSGERVEESGKKSEGSGFGEAAEGLVNLSTQKDEPSSSTKETLADLLKKVGASYDPKKCRTPTTKTPSVPEPSTKRKASPLSITEFPLQKGRAIRNRVRQSESDLQKALDESKKKRLTKGKGKVTESSEEVDVEEMEQAFEPSLAKRTRSTVKGKQVRISKDEEWSGEEVEDSDGEKDKLSMFGKRKILKGRLLKDLV</sequence>
<feature type="compositionally biased region" description="Basic and acidic residues" evidence="1">
    <location>
        <begin position="87"/>
        <end position="100"/>
    </location>
</feature>
<feature type="region of interest" description="Disordered" evidence="1">
    <location>
        <begin position="1"/>
        <end position="34"/>
    </location>
</feature>
<feature type="compositionally biased region" description="Pro residues" evidence="1">
    <location>
        <begin position="9"/>
        <end position="28"/>
    </location>
</feature>
<accession>A0A1S3Y5T7</accession>
<feature type="region of interest" description="Disordered" evidence="1">
    <location>
        <begin position="80"/>
        <end position="263"/>
    </location>
</feature>
<evidence type="ECO:0000313" key="2">
    <source>
        <dbReference type="RefSeq" id="XP_016447544.1"/>
    </source>
</evidence>